<evidence type="ECO:0000256" key="2">
    <source>
        <dbReference type="ARBA" id="ARBA00022643"/>
    </source>
</evidence>
<dbReference type="GeneID" id="85309939"/>
<protein>
    <submittedName>
        <fullName evidence="5">White collar 1 protein</fullName>
    </submittedName>
</protein>
<dbReference type="RefSeq" id="XP_060288001.1">
    <property type="nucleotide sequence ID" value="XM_060426752.1"/>
</dbReference>
<evidence type="ECO:0000259" key="4">
    <source>
        <dbReference type="PROSITE" id="PS50112"/>
    </source>
</evidence>
<sequence>MQSQTQPRGYTSAPSRMNPWESRMLQYQNLSYTDGRVTTAIAPRTAVTCSTDIPLIYPGLYSSTGFDIVGILLHIIARPNPQVDLGAVDASCALTLCDLRQPDYPVVYASDAFTSLTGYGASEVVGRNCRFLQAPPPGIRQRRRRVHDDDDYGGGGDADSAAAAAAAAAAAVRWRMHEAVDGNEELQVEVVNFKKNGEAFVNILTLIPLRWKSEEYNYCVGFLCEKKEEEEKGGSDLPGY</sequence>
<dbReference type="InterPro" id="IPR000014">
    <property type="entry name" value="PAS"/>
</dbReference>
<dbReference type="SUPFAM" id="SSF55785">
    <property type="entry name" value="PYP-like sensor domain (PAS domain)"/>
    <property type="match status" value="1"/>
</dbReference>
<dbReference type="Pfam" id="PF13426">
    <property type="entry name" value="PAS_9"/>
    <property type="match status" value="1"/>
</dbReference>
<feature type="domain" description="PAS" evidence="4">
    <location>
        <begin position="106"/>
        <end position="128"/>
    </location>
</feature>
<keyword evidence="6" id="KW-1185">Reference proteome</keyword>
<dbReference type="EMBL" id="MU838998">
    <property type="protein sequence ID" value="KAK1771788.1"/>
    <property type="molecule type" value="Genomic_DNA"/>
</dbReference>
<dbReference type="Gene3D" id="3.30.450.20">
    <property type="entry name" value="PAS domain"/>
    <property type="match status" value="1"/>
</dbReference>
<reference evidence="5" key="1">
    <citation type="submission" date="2023-06" db="EMBL/GenBank/DDBJ databases">
        <title>Genome-scale phylogeny and comparative genomics of the fungal order Sordariales.</title>
        <authorList>
            <consortium name="Lawrence Berkeley National Laboratory"/>
            <person name="Hensen N."/>
            <person name="Bonometti L."/>
            <person name="Westerberg I."/>
            <person name="Brannstrom I.O."/>
            <person name="Guillou S."/>
            <person name="Cros-Aarteil S."/>
            <person name="Calhoun S."/>
            <person name="Haridas S."/>
            <person name="Kuo A."/>
            <person name="Mondo S."/>
            <person name="Pangilinan J."/>
            <person name="Riley R."/>
            <person name="Labutti K."/>
            <person name="Andreopoulos B."/>
            <person name="Lipzen A."/>
            <person name="Chen C."/>
            <person name="Yanf M."/>
            <person name="Daum C."/>
            <person name="Ng V."/>
            <person name="Clum A."/>
            <person name="Steindorff A."/>
            <person name="Ohm R."/>
            <person name="Martin F."/>
            <person name="Silar P."/>
            <person name="Natvig D."/>
            <person name="Lalanne C."/>
            <person name="Gautier V."/>
            <person name="Ament-Velasquez S.L."/>
            <person name="Kruys A."/>
            <person name="Hutchinson M.I."/>
            <person name="Powell A.J."/>
            <person name="Barry K."/>
            <person name="Miller A.N."/>
            <person name="Grigoriev I.V."/>
            <person name="Debuchy R."/>
            <person name="Gladieux P."/>
            <person name="Thoren M.H."/>
            <person name="Johannesson H."/>
        </authorList>
    </citation>
    <scope>NUCLEOTIDE SEQUENCE</scope>
    <source>
        <strain evidence="5">8032-3</strain>
    </source>
</reference>
<evidence type="ECO:0000313" key="6">
    <source>
        <dbReference type="Proteomes" id="UP001244011"/>
    </source>
</evidence>
<dbReference type="InterPro" id="IPR035965">
    <property type="entry name" value="PAS-like_dom_sf"/>
</dbReference>
<dbReference type="PANTHER" id="PTHR47429">
    <property type="entry name" value="PROTEIN TWIN LOV 1"/>
    <property type="match status" value="1"/>
</dbReference>
<dbReference type="PANTHER" id="PTHR47429:SF7">
    <property type="entry name" value="GATA-FACTOR"/>
    <property type="match status" value="1"/>
</dbReference>
<evidence type="ECO:0000256" key="1">
    <source>
        <dbReference type="ARBA" id="ARBA00022630"/>
    </source>
</evidence>
<keyword evidence="2" id="KW-0288">FMN</keyword>
<keyword evidence="1" id="KW-0285">Flavoprotein</keyword>
<dbReference type="Proteomes" id="UP001244011">
    <property type="component" value="Unassembled WGS sequence"/>
</dbReference>
<dbReference type="PROSITE" id="PS50112">
    <property type="entry name" value="PAS"/>
    <property type="match status" value="1"/>
</dbReference>
<dbReference type="AlphaFoldDB" id="A0AAJ0C7W3"/>
<dbReference type="GO" id="GO:0005634">
    <property type="term" value="C:nucleus"/>
    <property type="evidence" value="ECO:0007669"/>
    <property type="project" value="TreeGrafter"/>
</dbReference>
<name>A0AAJ0C7W3_9PEZI</name>
<organism evidence="5 6">
    <name type="scientific">Phialemonium atrogriseum</name>
    <dbReference type="NCBI Taxonomy" id="1093897"/>
    <lineage>
        <taxon>Eukaryota</taxon>
        <taxon>Fungi</taxon>
        <taxon>Dikarya</taxon>
        <taxon>Ascomycota</taxon>
        <taxon>Pezizomycotina</taxon>
        <taxon>Sordariomycetes</taxon>
        <taxon>Sordariomycetidae</taxon>
        <taxon>Cephalothecales</taxon>
        <taxon>Cephalothecaceae</taxon>
        <taxon>Phialemonium</taxon>
    </lineage>
</organism>
<comment type="caution">
    <text evidence="5">The sequence shown here is derived from an EMBL/GenBank/DDBJ whole genome shotgun (WGS) entry which is preliminary data.</text>
</comment>
<proteinExistence type="predicted"/>
<keyword evidence="3" id="KW-0157">Chromophore</keyword>
<accession>A0AAJ0C7W3</accession>
<evidence type="ECO:0000313" key="5">
    <source>
        <dbReference type="EMBL" id="KAK1771788.1"/>
    </source>
</evidence>
<gene>
    <name evidence="5" type="ORF">QBC33DRAFT_524834</name>
</gene>
<evidence type="ECO:0000256" key="3">
    <source>
        <dbReference type="ARBA" id="ARBA00022991"/>
    </source>
</evidence>